<dbReference type="HOGENOM" id="CLU_860969_0_0_1"/>
<protein>
    <submittedName>
        <fullName evidence="1">Uncharacterized protein</fullName>
    </submittedName>
</protein>
<sequence>MCTCKTPTDWIRSLSGWLTCGGVVSVSDTALENCCAAPVLDAGMQDMMRGTDRQRQRRRWTTEAMKEGDDGDVCIPVGVRIEAAPGLACQIETGIRSHWACQKELNNNYYSVLILRHYGNLLPARTNVKRSSREQPPQGILLVCIALRVGLGKIAGRALDDPTIRAIHECAKTTANYAWLKRLQINGFWGTSLMKPRTLVGRNTILSECQRMSLRAPNNGHGRLGTIVGMCAMWIHDDEQPVQEEKDEATSWVLIRKFNIVVPADLAFWRHFHPPHVFTQGIAAFVCTDPGVFVQPPPDFSDIWSRLQPAKSAPISEPEVKRE</sequence>
<dbReference type="Proteomes" id="UP000054097">
    <property type="component" value="Unassembled WGS sequence"/>
</dbReference>
<dbReference type="EMBL" id="KN824282">
    <property type="protein sequence ID" value="KIM31472.1"/>
    <property type="molecule type" value="Genomic_DNA"/>
</dbReference>
<organism evidence="1 2">
    <name type="scientific">Serendipita vermifera MAFF 305830</name>
    <dbReference type="NCBI Taxonomy" id="933852"/>
    <lineage>
        <taxon>Eukaryota</taxon>
        <taxon>Fungi</taxon>
        <taxon>Dikarya</taxon>
        <taxon>Basidiomycota</taxon>
        <taxon>Agaricomycotina</taxon>
        <taxon>Agaricomycetes</taxon>
        <taxon>Sebacinales</taxon>
        <taxon>Serendipitaceae</taxon>
        <taxon>Serendipita</taxon>
    </lineage>
</organism>
<reference evidence="2" key="2">
    <citation type="submission" date="2015-01" db="EMBL/GenBank/DDBJ databases">
        <title>Evolutionary Origins and Diversification of the Mycorrhizal Mutualists.</title>
        <authorList>
            <consortium name="DOE Joint Genome Institute"/>
            <consortium name="Mycorrhizal Genomics Consortium"/>
            <person name="Kohler A."/>
            <person name="Kuo A."/>
            <person name="Nagy L.G."/>
            <person name="Floudas D."/>
            <person name="Copeland A."/>
            <person name="Barry K.W."/>
            <person name="Cichocki N."/>
            <person name="Veneault-Fourrey C."/>
            <person name="LaButti K."/>
            <person name="Lindquist E.A."/>
            <person name="Lipzen A."/>
            <person name="Lundell T."/>
            <person name="Morin E."/>
            <person name="Murat C."/>
            <person name="Riley R."/>
            <person name="Ohm R."/>
            <person name="Sun H."/>
            <person name="Tunlid A."/>
            <person name="Henrissat B."/>
            <person name="Grigoriev I.V."/>
            <person name="Hibbett D.S."/>
            <person name="Martin F."/>
        </authorList>
    </citation>
    <scope>NUCLEOTIDE SEQUENCE [LARGE SCALE GENOMIC DNA]</scope>
    <source>
        <strain evidence="2">MAFF 305830</strain>
    </source>
</reference>
<keyword evidence="2" id="KW-1185">Reference proteome</keyword>
<gene>
    <name evidence="1" type="ORF">M408DRAFT_7210</name>
</gene>
<proteinExistence type="predicted"/>
<accession>A0A0C2XRA0</accession>
<dbReference type="AlphaFoldDB" id="A0A0C2XRA0"/>
<reference evidence="1 2" key="1">
    <citation type="submission" date="2014-04" db="EMBL/GenBank/DDBJ databases">
        <authorList>
            <consortium name="DOE Joint Genome Institute"/>
            <person name="Kuo A."/>
            <person name="Zuccaro A."/>
            <person name="Kohler A."/>
            <person name="Nagy L.G."/>
            <person name="Floudas D."/>
            <person name="Copeland A."/>
            <person name="Barry K.W."/>
            <person name="Cichocki N."/>
            <person name="Veneault-Fourrey C."/>
            <person name="LaButti K."/>
            <person name="Lindquist E.A."/>
            <person name="Lipzen A."/>
            <person name="Lundell T."/>
            <person name="Morin E."/>
            <person name="Murat C."/>
            <person name="Sun H."/>
            <person name="Tunlid A."/>
            <person name="Henrissat B."/>
            <person name="Grigoriev I.V."/>
            <person name="Hibbett D.S."/>
            <person name="Martin F."/>
            <person name="Nordberg H.P."/>
            <person name="Cantor M.N."/>
            <person name="Hua S.X."/>
        </authorList>
    </citation>
    <scope>NUCLEOTIDE SEQUENCE [LARGE SCALE GENOMIC DNA]</scope>
    <source>
        <strain evidence="1 2">MAFF 305830</strain>
    </source>
</reference>
<evidence type="ECO:0000313" key="1">
    <source>
        <dbReference type="EMBL" id="KIM31472.1"/>
    </source>
</evidence>
<evidence type="ECO:0000313" key="2">
    <source>
        <dbReference type="Proteomes" id="UP000054097"/>
    </source>
</evidence>
<name>A0A0C2XRA0_SERVB</name>